<comment type="caution">
    <text evidence="1">The sequence shown here is derived from an EMBL/GenBank/DDBJ whole genome shotgun (WGS) entry which is preliminary data.</text>
</comment>
<gene>
    <name evidence="1" type="ORF">KPSA1_05161</name>
</gene>
<dbReference type="Proteomes" id="UP000247480">
    <property type="component" value="Unassembled WGS sequence"/>
</dbReference>
<protein>
    <submittedName>
        <fullName evidence="1">Transposase</fullName>
    </submittedName>
</protein>
<dbReference type="EMBL" id="BGJZ01000264">
    <property type="protein sequence ID" value="GBH11718.1"/>
    <property type="molecule type" value="Genomic_DNA"/>
</dbReference>
<accession>A0A2V0QM58</accession>
<name>A0A2V0QM58_PSESF</name>
<evidence type="ECO:0000313" key="2">
    <source>
        <dbReference type="Proteomes" id="UP000247480"/>
    </source>
</evidence>
<reference evidence="1 2" key="1">
    <citation type="submission" date="2018-04" db="EMBL/GenBank/DDBJ databases">
        <title>Draft genome sequence of Pseudomonas syringae pv. actinidiae biovar 1 strains isolated from kiwifruit in Kagawa prefecture.</title>
        <authorList>
            <person name="Tabuchi M."/>
            <person name="Saito M."/>
            <person name="Fujiwara S."/>
            <person name="Sasa N."/>
            <person name="Akimitsu K."/>
            <person name="Gomi K."/>
            <person name="Konishi-Sugita S."/>
            <person name="Hamano K."/>
            <person name="Kataoka I."/>
        </authorList>
    </citation>
    <scope>NUCLEOTIDE SEQUENCE [LARGE SCALE GENOMIC DNA]</scope>
    <source>
        <strain evidence="1 2">MAFF212206</strain>
    </source>
</reference>
<sequence>MLIIMSRFVPHGIVFIQLLSNQRLCVENQIKTPSYRILFYSISKILPSILINRIGVFTHLNNFFRFVTHKILKLRPPQEIKCYIQGLLKPRKLPRITSPLTYLIIKQTLDFIIRPLGFIQFAHATSNKRIITSFVSNSVFWRLSEDTRFHLGGWSSLGRNTIIRVWIGVIASILPSAPITHNPRGTKLARTFPPEITSRIGNSLSHTANFCISSSDILTVRDVSKLTLGISLNHSTTTL</sequence>
<proteinExistence type="predicted"/>
<evidence type="ECO:0000313" key="1">
    <source>
        <dbReference type="EMBL" id="GBH11718.1"/>
    </source>
</evidence>
<organism evidence="1 2">
    <name type="scientific">Pseudomonas syringae pv. actinidiae</name>
    <dbReference type="NCBI Taxonomy" id="103796"/>
    <lineage>
        <taxon>Bacteria</taxon>
        <taxon>Pseudomonadati</taxon>
        <taxon>Pseudomonadota</taxon>
        <taxon>Gammaproteobacteria</taxon>
        <taxon>Pseudomonadales</taxon>
        <taxon>Pseudomonadaceae</taxon>
        <taxon>Pseudomonas</taxon>
        <taxon>Pseudomonas syringae</taxon>
    </lineage>
</organism>
<dbReference type="AlphaFoldDB" id="A0A2V0QM58"/>